<protein>
    <submittedName>
        <fullName evidence="2">Uncharacterized protein</fullName>
    </submittedName>
</protein>
<name>A0A6A6GCN3_9PEZI</name>
<feature type="region of interest" description="Disordered" evidence="1">
    <location>
        <begin position="54"/>
        <end position="74"/>
    </location>
</feature>
<evidence type="ECO:0000256" key="1">
    <source>
        <dbReference type="SAM" id="MobiDB-lite"/>
    </source>
</evidence>
<dbReference type="EMBL" id="ML992507">
    <property type="protein sequence ID" value="KAF2223130.1"/>
    <property type="molecule type" value="Genomic_DNA"/>
</dbReference>
<gene>
    <name evidence="2" type="ORF">BDZ85DRAFT_263038</name>
</gene>
<sequence length="74" mass="8237">MAETLIRPRLRKVTRPAYSPSSHQALCEVSMRYESTLLSCSSSPVPFLDLPPRSPDLTPQLHPMPAVHESAIHT</sequence>
<dbReference type="Proteomes" id="UP000799538">
    <property type="component" value="Unassembled WGS sequence"/>
</dbReference>
<reference evidence="3" key="1">
    <citation type="journal article" date="2020" name="Stud. Mycol.">
        <title>101 Dothideomycetes genomes: A test case for predicting lifestyles and emergence of pathogens.</title>
        <authorList>
            <person name="Haridas S."/>
            <person name="Albert R."/>
            <person name="Binder M."/>
            <person name="Bloem J."/>
            <person name="LaButti K."/>
            <person name="Salamov A."/>
            <person name="Andreopoulos B."/>
            <person name="Baker S."/>
            <person name="Barry K."/>
            <person name="Bills G."/>
            <person name="Bluhm B."/>
            <person name="Cannon C."/>
            <person name="Castanera R."/>
            <person name="Culley D."/>
            <person name="Daum C."/>
            <person name="Ezra D."/>
            <person name="Gonzalez J."/>
            <person name="Henrissat B."/>
            <person name="Kuo A."/>
            <person name="Liang C."/>
            <person name="Lipzen A."/>
            <person name="Lutzoni F."/>
            <person name="Magnuson J."/>
            <person name="Mondo S."/>
            <person name="Nolan M."/>
            <person name="Ohm R."/>
            <person name="Pangilinan J."/>
            <person name="Park H.-J."/>
            <person name="Ramirez L."/>
            <person name="Alfaro M."/>
            <person name="Sun H."/>
            <person name="Tritt A."/>
            <person name="Yoshinaga Y."/>
            <person name="Zwiers L.-H."/>
            <person name="Turgeon B."/>
            <person name="Goodwin S."/>
            <person name="Spatafora J."/>
            <person name="Crous P."/>
            <person name="Grigoriev I."/>
        </authorList>
    </citation>
    <scope>NUCLEOTIDE SEQUENCE [LARGE SCALE GENOMIC DNA]</scope>
    <source>
        <strain evidence="3">CECT 20119</strain>
    </source>
</reference>
<keyword evidence="3" id="KW-1185">Reference proteome</keyword>
<proteinExistence type="predicted"/>
<organism evidence="2 3">
    <name type="scientific">Elsinoe ampelina</name>
    <dbReference type="NCBI Taxonomy" id="302913"/>
    <lineage>
        <taxon>Eukaryota</taxon>
        <taxon>Fungi</taxon>
        <taxon>Dikarya</taxon>
        <taxon>Ascomycota</taxon>
        <taxon>Pezizomycotina</taxon>
        <taxon>Dothideomycetes</taxon>
        <taxon>Dothideomycetidae</taxon>
        <taxon>Myriangiales</taxon>
        <taxon>Elsinoaceae</taxon>
        <taxon>Elsinoe</taxon>
    </lineage>
</organism>
<evidence type="ECO:0000313" key="2">
    <source>
        <dbReference type="EMBL" id="KAF2223130.1"/>
    </source>
</evidence>
<evidence type="ECO:0000313" key="3">
    <source>
        <dbReference type="Proteomes" id="UP000799538"/>
    </source>
</evidence>
<accession>A0A6A6GCN3</accession>
<dbReference type="AlphaFoldDB" id="A0A6A6GCN3"/>